<feature type="domain" description="Methyltransferase type 11" evidence="1">
    <location>
        <begin position="45"/>
        <end position="143"/>
    </location>
</feature>
<reference evidence="2 3" key="1">
    <citation type="submission" date="2019-12" db="EMBL/GenBank/DDBJ databases">
        <authorList>
            <person name="Li M."/>
        </authorList>
    </citation>
    <scope>NUCLEOTIDE SEQUENCE [LARGE SCALE GENOMIC DNA]</scope>
    <source>
        <strain evidence="2 3">GBMRC 2024</strain>
    </source>
</reference>
<comment type="caution">
    <text evidence="2">The sequence shown here is derived from an EMBL/GenBank/DDBJ whole genome shotgun (WGS) entry which is preliminary data.</text>
</comment>
<dbReference type="CDD" id="cd02440">
    <property type="entry name" value="AdoMet_MTases"/>
    <property type="match status" value="1"/>
</dbReference>
<proteinExistence type="predicted"/>
<name>A0A6L7FYX1_9RHOB</name>
<dbReference type="PANTHER" id="PTHR43591">
    <property type="entry name" value="METHYLTRANSFERASE"/>
    <property type="match status" value="1"/>
</dbReference>
<dbReference type="InterPro" id="IPR029063">
    <property type="entry name" value="SAM-dependent_MTases_sf"/>
</dbReference>
<dbReference type="GO" id="GO:0008757">
    <property type="term" value="F:S-adenosylmethionine-dependent methyltransferase activity"/>
    <property type="evidence" value="ECO:0007669"/>
    <property type="project" value="InterPro"/>
</dbReference>
<organism evidence="2 3">
    <name type="scientific">Pseudooceanicola albus</name>
    <dbReference type="NCBI Taxonomy" id="2692189"/>
    <lineage>
        <taxon>Bacteria</taxon>
        <taxon>Pseudomonadati</taxon>
        <taxon>Pseudomonadota</taxon>
        <taxon>Alphaproteobacteria</taxon>
        <taxon>Rhodobacterales</taxon>
        <taxon>Paracoccaceae</taxon>
        <taxon>Pseudooceanicola</taxon>
    </lineage>
</organism>
<evidence type="ECO:0000313" key="2">
    <source>
        <dbReference type="EMBL" id="MXN16869.1"/>
    </source>
</evidence>
<dbReference type="EMBL" id="WUMU01000003">
    <property type="protein sequence ID" value="MXN16869.1"/>
    <property type="molecule type" value="Genomic_DNA"/>
</dbReference>
<dbReference type="PANTHER" id="PTHR43591:SF24">
    <property type="entry name" value="2-METHOXY-6-POLYPRENYL-1,4-BENZOQUINOL METHYLASE, MITOCHONDRIAL"/>
    <property type="match status" value="1"/>
</dbReference>
<dbReference type="AlphaFoldDB" id="A0A6L7FYX1"/>
<dbReference type="GO" id="GO:0032259">
    <property type="term" value="P:methylation"/>
    <property type="evidence" value="ECO:0007669"/>
    <property type="project" value="UniProtKB-KW"/>
</dbReference>
<dbReference type="Gene3D" id="3.40.50.150">
    <property type="entry name" value="Vaccinia Virus protein VP39"/>
    <property type="match status" value="1"/>
</dbReference>
<gene>
    <name evidence="2" type="ORF">GR170_03405</name>
</gene>
<keyword evidence="3" id="KW-1185">Reference proteome</keyword>
<keyword evidence="2" id="KW-0808">Transferase</keyword>
<protein>
    <submittedName>
        <fullName evidence="2">Methyltransferase domain-containing protein</fullName>
    </submittedName>
</protein>
<dbReference type="RefSeq" id="WP_160891641.1">
    <property type="nucleotide sequence ID" value="NZ_WUMU01000003.1"/>
</dbReference>
<dbReference type="Proteomes" id="UP000477911">
    <property type="component" value="Unassembled WGS sequence"/>
</dbReference>
<accession>A0A6L7FYX1</accession>
<keyword evidence="2" id="KW-0489">Methyltransferase</keyword>
<evidence type="ECO:0000313" key="3">
    <source>
        <dbReference type="Proteomes" id="UP000477911"/>
    </source>
</evidence>
<dbReference type="SUPFAM" id="SSF53335">
    <property type="entry name" value="S-adenosyl-L-methionine-dependent methyltransferases"/>
    <property type="match status" value="1"/>
</dbReference>
<dbReference type="InterPro" id="IPR013216">
    <property type="entry name" value="Methyltransf_11"/>
</dbReference>
<evidence type="ECO:0000259" key="1">
    <source>
        <dbReference type="Pfam" id="PF08241"/>
    </source>
</evidence>
<dbReference type="Pfam" id="PF08241">
    <property type="entry name" value="Methyltransf_11"/>
    <property type="match status" value="1"/>
</dbReference>
<sequence length="271" mass="29780">MPDIDSDFKGSIPEIYDSHLVPVLFADYGAELARRVARSDPAAVLEIAAGTGAVTRAMAPLLRAGARYVVSDLNEAMLERARMHHPAPVPGMEWQIANALALPFEDDSFDAVFCQFGVMFFPDRVKGFSEVRRVLRPQGRFLFNSWGPLEENDFSRIAVETLIRLYPDDPPLFLARTPFGYGDPAVIERDLRAAGFTRVSLERAERECHAGTADDFAFGQIYGSPLRLEIEGRGDPPLAQVRKEVAKALAEHCGSGPTRGRMVALMAEASG</sequence>